<gene>
    <name evidence="1" type="ORF">GCM10011487_07980</name>
</gene>
<proteinExistence type="predicted"/>
<dbReference type="AlphaFoldDB" id="A0A829Y7A6"/>
<evidence type="ECO:0000313" key="2">
    <source>
        <dbReference type="Proteomes" id="UP000445000"/>
    </source>
</evidence>
<keyword evidence="2" id="KW-1185">Reference proteome</keyword>
<sequence>MIQGADHLLRQHLIVVENIFDGSGRRARHSIAEVRFPFQRRAFVQSFVQLRHDLGRMLGALANRVVTLVFCQLRQVHFLAQRSPEVRRVRGDIQIPFARRMQTRDAA</sequence>
<dbReference type="EMBL" id="BLJN01000001">
    <property type="protein sequence ID" value="GFE78798.1"/>
    <property type="molecule type" value="Genomic_DNA"/>
</dbReference>
<reference evidence="2" key="1">
    <citation type="submission" date="2020-01" db="EMBL/GenBank/DDBJ databases">
        <title>'Steroidobacter agaridevorans' sp. nov., agar-degrading bacteria isolated from rhizosphere soils.</title>
        <authorList>
            <person name="Ikenaga M."/>
            <person name="Kataoka M."/>
            <person name="Murouchi A."/>
            <person name="Katsuragi S."/>
            <person name="Sakai M."/>
        </authorList>
    </citation>
    <scope>NUCLEOTIDE SEQUENCE [LARGE SCALE GENOMIC DNA]</scope>
    <source>
        <strain evidence="2">YU21-B</strain>
    </source>
</reference>
<dbReference type="Proteomes" id="UP000445000">
    <property type="component" value="Unassembled WGS sequence"/>
</dbReference>
<comment type="caution">
    <text evidence="1">The sequence shown here is derived from an EMBL/GenBank/DDBJ whole genome shotgun (WGS) entry which is preliminary data.</text>
</comment>
<protein>
    <submittedName>
        <fullName evidence="1">Uncharacterized protein</fullName>
    </submittedName>
</protein>
<evidence type="ECO:0000313" key="1">
    <source>
        <dbReference type="EMBL" id="GFE78798.1"/>
    </source>
</evidence>
<name>A0A829Y7A6_9GAMM</name>
<organism evidence="1 2">
    <name type="scientific">Steroidobacter agaridevorans</name>
    <dbReference type="NCBI Taxonomy" id="2695856"/>
    <lineage>
        <taxon>Bacteria</taxon>
        <taxon>Pseudomonadati</taxon>
        <taxon>Pseudomonadota</taxon>
        <taxon>Gammaproteobacteria</taxon>
        <taxon>Steroidobacterales</taxon>
        <taxon>Steroidobacteraceae</taxon>
        <taxon>Steroidobacter</taxon>
    </lineage>
</organism>
<accession>A0A829Y7A6</accession>